<organism evidence="2 3">
    <name type="scientific">Peloplasma aerotolerans</name>
    <dbReference type="NCBI Taxonomy" id="3044389"/>
    <lineage>
        <taxon>Bacteria</taxon>
        <taxon>Bacillati</taxon>
        <taxon>Mycoplasmatota</taxon>
        <taxon>Mollicutes</taxon>
        <taxon>Acholeplasmatales</taxon>
        <taxon>Acholeplasmataceae</taxon>
        <taxon>Peloplasma</taxon>
    </lineage>
</organism>
<name>A0AAW6U5Y2_9MOLU</name>
<dbReference type="Proteomes" id="UP001431532">
    <property type="component" value="Unassembled WGS sequence"/>
</dbReference>
<evidence type="ECO:0000313" key="2">
    <source>
        <dbReference type="EMBL" id="MDI6453307.1"/>
    </source>
</evidence>
<dbReference type="Pfam" id="PF00583">
    <property type="entry name" value="Acetyltransf_1"/>
    <property type="match status" value="1"/>
</dbReference>
<dbReference type="PROSITE" id="PS51186">
    <property type="entry name" value="GNAT"/>
    <property type="match status" value="1"/>
</dbReference>
<dbReference type="GO" id="GO:0016747">
    <property type="term" value="F:acyltransferase activity, transferring groups other than amino-acyl groups"/>
    <property type="evidence" value="ECO:0007669"/>
    <property type="project" value="InterPro"/>
</dbReference>
<dbReference type="InterPro" id="IPR000182">
    <property type="entry name" value="GNAT_dom"/>
</dbReference>
<reference evidence="2" key="1">
    <citation type="submission" date="2023-05" db="EMBL/GenBank/DDBJ databases">
        <title>Mariniplasma microaerophilum sp. nov., a novel anaerobic mollicute isolated from terrestrial mud volcano, Taman Peninsula, Russia.</title>
        <authorList>
            <person name="Khomyakova M.A."/>
            <person name="Merkel A.Y."/>
            <person name="Slobodkin A.I."/>
        </authorList>
    </citation>
    <scope>NUCLEOTIDE SEQUENCE</scope>
    <source>
        <strain evidence="2">M4Ah</strain>
    </source>
</reference>
<sequence>MKIEIKTVLKSEKEILRNLLEKYSYEFSQYTKIDVNPLGLYGYTYLDYYWTEKSRWAYFIIVDNTLAGFVMVIDMPEVDDIPADFQIAEFFVMHKYRKQGIGKKAVFEVFDKHHGKWQLKTHPNNVASCIFWTKVIEAYTNGNYELIKSYPNTEYDDGTLGNIYFFDNSQV</sequence>
<proteinExistence type="predicted"/>
<dbReference type="RefSeq" id="WP_282839738.1">
    <property type="nucleotide sequence ID" value="NZ_JASCXW010000024.1"/>
</dbReference>
<evidence type="ECO:0000313" key="3">
    <source>
        <dbReference type="Proteomes" id="UP001431532"/>
    </source>
</evidence>
<gene>
    <name evidence="2" type="ORF">QJ521_07005</name>
</gene>
<dbReference type="AlphaFoldDB" id="A0AAW6U5Y2"/>
<feature type="domain" description="N-acetyltransferase" evidence="1">
    <location>
        <begin position="3"/>
        <end position="167"/>
    </location>
</feature>
<evidence type="ECO:0000259" key="1">
    <source>
        <dbReference type="PROSITE" id="PS51186"/>
    </source>
</evidence>
<keyword evidence="2" id="KW-0012">Acyltransferase</keyword>
<dbReference type="EC" id="2.3.1.-" evidence="2"/>
<keyword evidence="3" id="KW-1185">Reference proteome</keyword>
<dbReference type="EMBL" id="JASCXW010000024">
    <property type="protein sequence ID" value="MDI6453307.1"/>
    <property type="molecule type" value="Genomic_DNA"/>
</dbReference>
<keyword evidence="2" id="KW-0808">Transferase</keyword>
<protein>
    <submittedName>
        <fullName evidence="2">GNAT family N-acetyltransferase</fullName>
        <ecNumber evidence="2">2.3.1.-</ecNumber>
    </submittedName>
</protein>
<dbReference type="InterPro" id="IPR016181">
    <property type="entry name" value="Acyl_CoA_acyltransferase"/>
</dbReference>
<comment type="caution">
    <text evidence="2">The sequence shown here is derived from an EMBL/GenBank/DDBJ whole genome shotgun (WGS) entry which is preliminary data.</text>
</comment>
<accession>A0AAW6U5Y2</accession>
<dbReference type="CDD" id="cd04301">
    <property type="entry name" value="NAT_SF"/>
    <property type="match status" value="1"/>
</dbReference>
<dbReference type="SUPFAM" id="SSF55729">
    <property type="entry name" value="Acyl-CoA N-acyltransferases (Nat)"/>
    <property type="match status" value="1"/>
</dbReference>
<dbReference type="Gene3D" id="3.40.630.30">
    <property type="match status" value="1"/>
</dbReference>